<protein>
    <submittedName>
        <fullName evidence="9">KamA family radical SAM protein</fullName>
    </submittedName>
</protein>
<dbReference type="SFLD" id="SFLDS00029">
    <property type="entry name" value="Radical_SAM"/>
    <property type="match status" value="1"/>
</dbReference>
<dbReference type="Gene3D" id="3.20.20.70">
    <property type="entry name" value="Aldolase class I"/>
    <property type="match status" value="1"/>
</dbReference>
<sequence length="396" mass="45310">MAKAKYITDIGKLTMIPELEREQLKAITNKFVFRVNDYYLNLIDWKDPADPIRKLVIPNTGELKEYGRWDASDEDTNYVVPGCQHKYDTTALLLVSEVCGAYCRYCFRKRLFRNDVKEALADVTPGLAYIAEHPEINNVLLTGGDSLILATSKLRSIIERLREIEHVKIIRLGSKIPVFNPMRIYEDPELLALIKQYSTPEKRIYVMAHINHPREITEEAKKGFEALHQAGAVVVNQTPVLRGINDDAAVLGELLDKLSWAGVTPYYFFVNRPVAGNREFVLPLERVYRLVEEAKARTSGLGKRVRLSMSHTSGKIEILAIEDGKAYLKYHQSRDGHYGKMMILDCPKEAEWFDDLPGNELHWEKPVKKHNDTVSVNELPSIPYPVKNQYFMAMSD</sequence>
<reference evidence="9" key="1">
    <citation type="journal article" date="2014" name="Int. J. Syst. Evol. Microbiol.">
        <title>Complete genome sequence of Corynebacterium casei LMG S-19264T (=DSM 44701T), isolated from a smear-ripened cheese.</title>
        <authorList>
            <consortium name="US DOE Joint Genome Institute (JGI-PGF)"/>
            <person name="Walter F."/>
            <person name="Albersmeier A."/>
            <person name="Kalinowski J."/>
            <person name="Ruckert C."/>
        </authorList>
    </citation>
    <scope>NUCLEOTIDE SEQUENCE</scope>
    <source>
        <strain evidence="9">CGMCC 1.12987</strain>
    </source>
</reference>
<dbReference type="InterPro" id="IPR013785">
    <property type="entry name" value="Aldolase_TIM"/>
</dbReference>
<dbReference type="GO" id="GO:0003824">
    <property type="term" value="F:catalytic activity"/>
    <property type="evidence" value="ECO:0007669"/>
    <property type="project" value="InterPro"/>
</dbReference>
<reference evidence="9" key="2">
    <citation type="submission" date="2020-09" db="EMBL/GenBank/DDBJ databases">
        <authorList>
            <person name="Sun Q."/>
            <person name="Zhou Y."/>
        </authorList>
    </citation>
    <scope>NUCLEOTIDE SEQUENCE</scope>
    <source>
        <strain evidence="9">CGMCC 1.12987</strain>
    </source>
</reference>
<keyword evidence="6" id="KW-0408">Iron</keyword>
<dbReference type="InterPro" id="IPR003739">
    <property type="entry name" value="Lys_aminomutase/Glu_NH3_mut"/>
</dbReference>
<evidence type="ECO:0000313" key="9">
    <source>
        <dbReference type="EMBL" id="GGF95822.1"/>
    </source>
</evidence>
<evidence type="ECO:0000256" key="2">
    <source>
        <dbReference type="ARBA" id="ARBA00022485"/>
    </source>
</evidence>
<dbReference type="NCBIfam" id="TIGR00238">
    <property type="entry name" value="KamA family radical SAM protein"/>
    <property type="match status" value="1"/>
</dbReference>
<evidence type="ECO:0000256" key="5">
    <source>
        <dbReference type="ARBA" id="ARBA00022898"/>
    </source>
</evidence>
<dbReference type="RefSeq" id="WP_188529840.1">
    <property type="nucleotide sequence ID" value="NZ_BMGR01000003.1"/>
</dbReference>
<dbReference type="Proteomes" id="UP000644756">
    <property type="component" value="Unassembled WGS sequence"/>
</dbReference>
<dbReference type="AlphaFoldDB" id="A0A917FQE2"/>
<organism evidence="9 10">
    <name type="scientific">Paenibacillus abyssi</name>
    <dbReference type="NCBI Taxonomy" id="1340531"/>
    <lineage>
        <taxon>Bacteria</taxon>
        <taxon>Bacillati</taxon>
        <taxon>Bacillota</taxon>
        <taxon>Bacilli</taxon>
        <taxon>Bacillales</taxon>
        <taxon>Paenibacillaceae</taxon>
        <taxon>Paenibacillus</taxon>
    </lineage>
</organism>
<dbReference type="CDD" id="cd01335">
    <property type="entry name" value="Radical_SAM"/>
    <property type="match status" value="1"/>
</dbReference>
<comment type="cofactor">
    <cofactor evidence="1">
        <name>pyridoxal 5'-phosphate</name>
        <dbReference type="ChEBI" id="CHEBI:597326"/>
    </cofactor>
</comment>
<keyword evidence="4" id="KW-0479">Metal-binding</keyword>
<dbReference type="PANTHER" id="PTHR30538:SF0">
    <property type="entry name" value="L-LYSINE 2,3-AMINOMUTASE AQ_1632-RELATED"/>
    <property type="match status" value="1"/>
</dbReference>
<evidence type="ECO:0000256" key="6">
    <source>
        <dbReference type="ARBA" id="ARBA00023004"/>
    </source>
</evidence>
<accession>A0A917FQE2</accession>
<dbReference type="InterPro" id="IPR058240">
    <property type="entry name" value="rSAM_sf"/>
</dbReference>
<keyword evidence="10" id="KW-1185">Reference proteome</keyword>
<dbReference type="GO" id="GO:0051539">
    <property type="term" value="F:4 iron, 4 sulfur cluster binding"/>
    <property type="evidence" value="ECO:0007669"/>
    <property type="project" value="UniProtKB-KW"/>
</dbReference>
<comment type="caution">
    <text evidence="9">The sequence shown here is derived from an EMBL/GenBank/DDBJ whole genome shotgun (WGS) entry which is preliminary data.</text>
</comment>
<evidence type="ECO:0000256" key="4">
    <source>
        <dbReference type="ARBA" id="ARBA00022723"/>
    </source>
</evidence>
<evidence type="ECO:0000256" key="3">
    <source>
        <dbReference type="ARBA" id="ARBA00022691"/>
    </source>
</evidence>
<dbReference type="PROSITE" id="PS51918">
    <property type="entry name" value="RADICAL_SAM"/>
    <property type="match status" value="1"/>
</dbReference>
<gene>
    <name evidence="9" type="ORF">GCM10010916_11450</name>
</gene>
<dbReference type="EMBL" id="BMGR01000003">
    <property type="protein sequence ID" value="GGF95822.1"/>
    <property type="molecule type" value="Genomic_DNA"/>
</dbReference>
<evidence type="ECO:0000256" key="1">
    <source>
        <dbReference type="ARBA" id="ARBA00001933"/>
    </source>
</evidence>
<evidence type="ECO:0000313" key="10">
    <source>
        <dbReference type="Proteomes" id="UP000644756"/>
    </source>
</evidence>
<evidence type="ECO:0000259" key="8">
    <source>
        <dbReference type="PROSITE" id="PS51918"/>
    </source>
</evidence>
<dbReference type="SUPFAM" id="SSF102114">
    <property type="entry name" value="Radical SAM enzymes"/>
    <property type="match status" value="1"/>
</dbReference>
<name>A0A917FQE2_9BACL</name>
<keyword evidence="7" id="KW-0411">Iron-sulfur</keyword>
<proteinExistence type="predicted"/>
<keyword evidence="2" id="KW-0004">4Fe-4S</keyword>
<dbReference type="GO" id="GO:0046872">
    <property type="term" value="F:metal ion binding"/>
    <property type="evidence" value="ECO:0007669"/>
    <property type="project" value="UniProtKB-KW"/>
</dbReference>
<dbReference type="Pfam" id="PF04055">
    <property type="entry name" value="Radical_SAM"/>
    <property type="match status" value="1"/>
</dbReference>
<dbReference type="PANTHER" id="PTHR30538">
    <property type="entry name" value="LYSINE 2,3-AMINOMUTASE-RELATED"/>
    <property type="match status" value="1"/>
</dbReference>
<dbReference type="InterPro" id="IPR007197">
    <property type="entry name" value="rSAM"/>
</dbReference>
<evidence type="ECO:0000256" key="7">
    <source>
        <dbReference type="ARBA" id="ARBA00023014"/>
    </source>
</evidence>
<keyword evidence="5" id="KW-0663">Pyridoxal phosphate</keyword>
<feature type="domain" description="Radical SAM core" evidence="8">
    <location>
        <begin position="85"/>
        <end position="301"/>
    </location>
</feature>
<keyword evidence="3" id="KW-0949">S-adenosyl-L-methionine</keyword>
<dbReference type="SFLD" id="SFLDG01070">
    <property type="entry name" value="PLP-dependent"/>
    <property type="match status" value="1"/>
</dbReference>